<dbReference type="InterPro" id="IPR035897">
    <property type="entry name" value="Toll_tir_struct_dom_sf"/>
</dbReference>
<evidence type="ECO:0000259" key="1">
    <source>
        <dbReference type="PROSITE" id="PS50104"/>
    </source>
</evidence>
<organism evidence="2">
    <name type="scientific">Candidatus Kentrum sp. LFY</name>
    <dbReference type="NCBI Taxonomy" id="2126342"/>
    <lineage>
        <taxon>Bacteria</taxon>
        <taxon>Pseudomonadati</taxon>
        <taxon>Pseudomonadota</taxon>
        <taxon>Gammaproteobacteria</taxon>
        <taxon>Candidatus Kentrum</taxon>
    </lineage>
</organism>
<reference evidence="2" key="1">
    <citation type="submission" date="2019-02" db="EMBL/GenBank/DDBJ databases">
        <authorList>
            <person name="Gruber-Vodicka R. H."/>
            <person name="Seah K. B. B."/>
        </authorList>
    </citation>
    <scope>NUCLEOTIDE SEQUENCE</scope>
    <source>
        <strain evidence="2">BECK_M7</strain>
    </source>
</reference>
<evidence type="ECO:0000313" key="2">
    <source>
        <dbReference type="EMBL" id="VFJ96003.1"/>
    </source>
</evidence>
<dbReference type="Gene3D" id="3.90.79.10">
    <property type="entry name" value="Nucleoside Triphosphate Pyrophosphohydrolase"/>
    <property type="match status" value="1"/>
</dbReference>
<dbReference type="GO" id="GO:0007165">
    <property type="term" value="P:signal transduction"/>
    <property type="evidence" value="ECO:0007669"/>
    <property type="project" value="InterPro"/>
</dbReference>
<feature type="domain" description="TIR" evidence="1">
    <location>
        <begin position="5"/>
        <end position="169"/>
    </location>
</feature>
<dbReference type="AlphaFoldDB" id="A0A450UTV0"/>
<gene>
    <name evidence="2" type="ORF">BECKLFY1418B_GA0070995_10783</name>
</gene>
<protein>
    <submittedName>
        <fullName evidence="2">TIR domain-containing protein</fullName>
    </submittedName>
</protein>
<dbReference type="InterPro" id="IPR000157">
    <property type="entry name" value="TIR_dom"/>
</dbReference>
<dbReference type="PROSITE" id="PS50104">
    <property type="entry name" value="TIR"/>
    <property type="match status" value="1"/>
</dbReference>
<proteinExistence type="predicted"/>
<dbReference type="EMBL" id="CAADFF010000078">
    <property type="protein sequence ID" value="VFJ96003.1"/>
    <property type="molecule type" value="Genomic_DNA"/>
</dbReference>
<accession>A0A450UTV0</accession>
<dbReference type="Pfam" id="PF13676">
    <property type="entry name" value="TIR_2"/>
    <property type="match status" value="1"/>
</dbReference>
<dbReference type="SUPFAM" id="SSF55811">
    <property type="entry name" value="Nudix"/>
    <property type="match status" value="1"/>
</dbReference>
<dbReference type="SUPFAM" id="SSF52200">
    <property type="entry name" value="Toll/Interleukin receptor TIR domain"/>
    <property type="match status" value="1"/>
</dbReference>
<dbReference type="InterPro" id="IPR015797">
    <property type="entry name" value="NUDIX_hydrolase-like_dom_sf"/>
</dbReference>
<name>A0A450UTV0_9GAMM</name>
<sequence>MSNNKYPIAFLSYSRFDDKAENSYLTKFCKKLSQTVEQYTGDEFRIFQDIKNIDWGGHWEDKIQAAIDEVFFLIPIITPKFFKRKACRDEVERFRYRERVFTRNDLILPIYFIDCPILHNESARESDTIAKLIYSRQWEDWRELRFQNLNSPTSLRAFSRLAIRLRDAIATESEISLPDENVKKESLATRLIFPYLHHYKQSLNLSISMTFTIVSGEGPDQKIPGVQFPGPGAVKRAEAGLMALGIKAGFEDEQLMLVNATRDFTKLEMEQGYICTIASPAVNPYTDHILNQITNNTIGSDHMRFVIDGYPEQPVRLSLSKWLLDRKEMEYLPSDTYDLYGEKILFYPRITSDKLEGIDYGLLVRRVIKQGEIPQLQIVLAGCKNYGTWAAYLAATNEALIEVILKRSGIVLADLESERTIWALLKGVGHGGLLDPKDVSVISCGFLGPSSHRLVPTPATNNTVTDLEILQFNVNRTGYLSCGIADIRNIYQNHESSVPYKVTFVYKDGYDSVAILLYFIRDKHIHVGTIENLRPALHIRKLFNLPKRDEKEYVYFRGIIAGALEKLEDNGGEYVNRRAAQEIMEESGFKADSKKIVDLGSYFVSPGYCLERMFLRAYELEDFKQEIIQGDGTLYEEGIRVIFHEVRDVLSFYSDGTFEDPKTEIAIRRLCSKLGYIPEIDMWYNELDISTRKKYRRLFP</sequence>
<dbReference type="Gene3D" id="3.40.50.10140">
    <property type="entry name" value="Toll/interleukin-1 receptor homology (TIR) domain"/>
    <property type="match status" value="1"/>
</dbReference>